<keyword evidence="6" id="KW-1185">Reference proteome</keyword>
<protein>
    <submittedName>
        <fullName evidence="5">Tol-pal system protein YbgF</fullName>
    </submittedName>
</protein>
<reference evidence="6" key="1">
    <citation type="submission" date="2017-02" db="EMBL/GenBank/DDBJ databases">
        <title>Comparative genomics and description of representatives of a novel lineage of planctomycetes thriving in anoxic sediments.</title>
        <authorList>
            <person name="Spring S."/>
            <person name="Bunk B."/>
            <person name="Sproer C."/>
        </authorList>
    </citation>
    <scope>NUCLEOTIDE SEQUENCE [LARGE SCALE GENOMIC DNA]</scope>
    <source>
        <strain evidence="6">ST-NAGAB-D1</strain>
    </source>
</reference>
<evidence type="ECO:0000313" key="5">
    <source>
        <dbReference type="EMBL" id="AQT66927.1"/>
    </source>
</evidence>
<dbReference type="RefSeq" id="WP_169852871.1">
    <property type="nucleotide sequence ID" value="NZ_CP019791.1"/>
</dbReference>
<proteinExistence type="predicted"/>
<name>A0A1U9NGN9_9BACT</name>
<dbReference type="Pfam" id="PF13181">
    <property type="entry name" value="TPR_8"/>
    <property type="match status" value="1"/>
</dbReference>
<evidence type="ECO:0000256" key="1">
    <source>
        <dbReference type="ARBA" id="ARBA00022737"/>
    </source>
</evidence>
<evidence type="ECO:0000256" key="3">
    <source>
        <dbReference type="SAM" id="MobiDB-lite"/>
    </source>
</evidence>
<dbReference type="InterPro" id="IPR051012">
    <property type="entry name" value="CellSynth/LPSAsmb/PSIAsmb"/>
</dbReference>
<keyword evidence="1" id="KW-0677">Repeat</keyword>
<dbReference type="PANTHER" id="PTHR45586:SF1">
    <property type="entry name" value="LIPOPOLYSACCHARIDE ASSEMBLY PROTEIN B"/>
    <property type="match status" value="1"/>
</dbReference>
<dbReference type="SUPFAM" id="SSF48452">
    <property type="entry name" value="TPR-like"/>
    <property type="match status" value="3"/>
</dbReference>
<gene>
    <name evidence="5" type="ORF">STSP2_00065</name>
</gene>
<dbReference type="InterPro" id="IPR011990">
    <property type="entry name" value="TPR-like_helical_dom_sf"/>
</dbReference>
<dbReference type="STRING" id="1936003.STSP2_00065"/>
<dbReference type="Proteomes" id="UP000189674">
    <property type="component" value="Chromosome"/>
</dbReference>
<dbReference type="KEGG" id="alus:STSP2_00065"/>
<feature type="transmembrane region" description="Helical" evidence="4">
    <location>
        <begin position="83"/>
        <end position="100"/>
    </location>
</feature>
<keyword evidence="4" id="KW-0812">Transmembrane</keyword>
<dbReference type="Gene3D" id="1.25.40.10">
    <property type="entry name" value="Tetratricopeptide repeat domain"/>
    <property type="match status" value="4"/>
</dbReference>
<keyword evidence="4" id="KW-1133">Transmembrane helix</keyword>
<dbReference type="AlphaFoldDB" id="A0A1U9NGN9"/>
<accession>A0A1U9NGN9</accession>
<keyword evidence="4" id="KW-0472">Membrane</keyword>
<evidence type="ECO:0000313" key="6">
    <source>
        <dbReference type="Proteomes" id="UP000189674"/>
    </source>
</evidence>
<keyword evidence="2" id="KW-0802">TPR repeat</keyword>
<evidence type="ECO:0000256" key="2">
    <source>
        <dbReference type="ARBA" id="ARBA00022803"/>
    </source>
</evidence>
<dbReference type="PANTHER" id="PTHR45586">
    <property type="entry name" value="TPR REPEAT-CONTAINING PROTEIN PA4667"/>
    <property type="match status" value="1"/>
</dbReference>
<feature type="region of interest" description="Disordered" evidence="3">
    <location>
        <begin position="1"/>
        <end position="39"/>
    </location>
</feature>
<dbReference type="EMBL" id="CP019791">
    <property type="protein sequence ID" value="AQT66927.1"/>
    <property type="molecule type" value="Genomic_DNA"/>
</dbReference>
<organism evidence="5 6">
    <name type="scientific">Anaerohalosphaera lusitana</name>
    <dbReference type="NCBI Taxonomy" id="1936003"/>
    <lineage>
        <taxon>Bacteria</taxon>
        <taxon>Pseudomonadati</taxon>
        <taxon>Planctomycetota</taxon>
        <taxon>Phycisphaerae</taxon>
        <taxon>Sedimentisphaerales</taxon>
        <taxon>Anaerohalosphaeraceae</taxon>
        <taxon>Anaerohalosphaera</taxon>
    </lineage>
</organism>
<dbReference type="InterPro" id="IPR019734">
    <property type="entry name" value="TPR_rpt"/>
</dbReference>
<evidence type="ECO:0000256" key="4">
    <source>
        <dbReference type="SAM" id="Phobius"/>
    </source>
</evidence>
<dbReference type="Pfam" id="PF13432">
    <property type="entry name" value="TPR_16"/>
    <property type="match status" value="1"/>
</dbReference>
<sequence>MAKDDQDIFANGNAPAEDGAGNRAEPDSAGFDDLFGGGEQTRELLETASGAPVEHKDYVADLEKELKSYENGSGKMAKLRIPLMYAALGAMAIMLVLILWNPVPKTSSAQSGNNPAPKRVTREALPDIAENETELAASAEQAVEEDAETDQPAEIEMPVSWQLAHESFVGGDYDQALKIYEKLRERLKPGDTDNLFRDLIDLQVALCHYYMDDADKVSKLFTNALQSRSPAIRAMSNYYLAFIDFKNENFLSAREHAYRSLALFHTLKDHFPAVIERDCYMLIGNALTRETISLSNSNTELPGQSWAEYMTPYHLPAMDKKGIEELLQKGIESMADAAMGPAIRERRESLGGGTFSAIALDCPVDEFIARYANYQGYGVSWHKTAEQFTNRPINLYLPKTIEQKIPEYAAGSAGLIVRSDTNNLTVYNPRTYVSLAFHKRMMVNESMAVWRHFLHRYPQDPRVANAHFGLAAVYSAGGQENVAIGEYKLVASRYSDSELAPYALLYSSRIKTDMKDYAGAREDLSNIVLQYPKARISDQAYLYLAQATMKSGIYGEAADLFAKVYNLNITRRAKARAAYGAAICNYETGQFGSAEAWFERCEKFYNDDPEIDKGELYYTLAKTKFALGKYEDATTAFRLALTGNLDRKQYANVILSWAQTMMSHGDYAEALNILAAPNEEDLTLEQSCEILKAQARIYREIDLPRRSAMLLNQKIEFLANAELRGELLVELARSYVAAGDTDRAEQEYLAALDDLSEGKYKLETTLELADLCIDTGRDEQAVDICSKLLATPLDQRNRKTALSILGTAYKNQKQYDKAAMAFAGVYNPANN</sequence>